<reference evidence="3 4" key="1">
    <citation type="submission" date="2009-11" db="EMBL/GenBank/DDBJ databases">
        <title>Annotation of Allomyces macrogynus ATCC 38327.</title>
        <authorList>
            <consortium name="The Broad Institute Genome Sequencing Platform"/>
            <person name="Russ C."/>
            <person name="Cuomo C."/>
            <person name="Burger G."/>
            <person name="Gray M.W."/>
            <person name="Holland P.W.H."/>
            <person name="King N."/>
            <person name="Lang F.B.F."/>
            <person name="Roger A.J."/>
            <person name="Ruiz-Trillo I."/>
            <person name="Young S.K."/>
            <person name="Zeng Q."/>
            <person name="Gargeya S."/>
            <person name="Fitzgerald M."/>
            <person name="Haas B."/>
            <person name="Abouelleil A."/>
            <person name="Alvarado L."/>
            <person name="Arachchi H.M."/>
            <person name="Berlin A."/>
            <person name="Chapman S.B."/>
            <person name="Gearin G."/>
            <person name="Goldberg J."/>
            <person name="Griggs A."/>
            <person name="Gujja S."/>
            <person name="Hansen M."/>
            <person name="Heiman D."/>
            <person name="Howarth C."/>
            <person name="Larimer J."/>
            <person name="Lui A."/>
            <person name="MacDonald P.J.P."/>
            <person name="McCowen C."/>
            <person name="Montmayeur A."/>
            <person name="Murphy C."/>
            <person name="Neiman D."/>
            <person name="Pearson M."/>
            <person name="Priest M."/>
            <person name="Roberts A."/>
            <person name="Saif S."/>
            <person name="Shea T."/>
            <person name="Sisk P."/>
            <person name="Stolte C."/>
            <person name="Sykes S."/>
            <person name="Wortman J."/>
            <person name="Nusbaum C."/>
            <person name="Birren B."/>
        </authorList>
    </citation>
    <scope>NUCLEOTIDE SEQUENCE [LARGE SCALE GENOMIC DNA]</scope>
    <source>
        <strain evidence="3 4">ATCC 38327</strain>
    </source>
</reference>
<accession>A0A0L0SPT9</accession>
<evidence type="ECO:0000313" key="3">
    <source>
        <dbReference type="EMBL" id="KNE64506.1"/>
    </source>
</evidence>
<evidence type="ECO:0000313" key="4">
    <source>
        <dbReference type="Proteomes" id="UP000054350"/>
    </source>
</evidence>
<evidence type="ECO:0000256" key="1">
    <source>
        <dbReference type="SAM" id="Coils"/>
    </source>
</evidence>
<feature type="compositionally biased region" description="Low complexity" evidence="2">
    <location>
        <begin position="7"/>
        <end position="25"/>
    </location>
</feature>
<feature type="coiled-coil region" evidence="1">
    <location>
        <begin position="56"/>
        <end position="83"/>
    </location>
</feature>
<sequence length="183" mass="19469">MTHESDPASTSPSSLPARPRSPVLPDALLDAIPVNDASIGSPTTPMCDANAVTAALSDVQDQLRSLQLAVAALSDRLAAVEAATSPPPPPAGNPSASTPKAQLKALVKRHTSWAHWRAWLAKTVSRVLGAQALALARFIWLARVRRILVIMLLWGTARTRAWTRVGARAVHRVVDGVARFVDA</sequence>
<reference evidence="4" key="2">
    <citation type="submission" date="2009-11" db="EMBL/GenBank/DDBJ databases">
        <title>The Genome Sequence of Allomyces macrogynus strain ATCC 38327.</title>
        <authorList>
            <consortium name="The Broad Institute Genome Sequencing Platform"/>
            <person name="Russ C."/>
            <person name="Cuomo C."/>
            <person name="Shea T."/>
            <person name="Young S.K."/>
            <person name="Zeng Q."/>
            <person name="Koehrsen M."/>
            <person name="Haas B."/>
            <person name="Borodovsky M."/>
            <person name="Guigo R."/>
            <person name="Alvarado L."/>
            <person name="Berlin A."/>
            <person name="Borenstein D."/>
            <person name="Chen Z."/>
            <person name="Engels R."/>
            <person name="Freedman E."/>
            <person name="Gellesch M."/>
            <person name="Goldberg J."/>
            <person name="Griggs A."/>
            <person name="Gujja S."/>
            <person name="Heiman D."/>
            <person name="Hepburn T."/>
            <person name="Howarth C."/>
            <person name="Jen D."/>
            <person name="Larson L."/>
            <person name="Lewis B."/>
            <person name="Mehta T."/>
            <person name="Park D."/>
            <person name="Pearson M."/>
            <person name="Roberts A."/>
            <person name="Saif S."/>
            <person name="Shenoy N."/>
            <person name="Sisk P."/>
            <person name="Stolte C."/>
            <person name="Sykes S."/>
            <person name="Walk T."/>
            <person name="White J."/>
            <person name="Yandava C."/>
            <person name="Burger G."/>
            <person name="Gray M.W."/>
            <person name="Holland P.W.H."/>
            <person name="King N."/>
            <person name="Lang F.B.F."/>
            <person name="Roger A.J."/>
            <person name="Ruiz-Trillo I."/>
            <person name="Lander E."/>
            <person name="Nusbaum C."/>
        </authorList>
    </citation>
    <scope>NUCLEOTIDE SEQUENCE [LARGE SCALE GENOMIC DNA]</scope>
    <source>
        <strain evidence="4">ATCC 38327</strain>
    </source>
</reference>
<keyword evidence="4" id="KW-1185">Reference proteome</keyword>
<feature type="region of interest" description="Disordered" evidence="2">
    <location>
        <begin position="1"/>
        <end position="26"/>
    </location>
</feature>
<dbReference type="Proteomes" id="UP000054350">
    <property type="component" value="Unassembled WGS sequence"/>
</dbReference>
<organism evidence="3 4">
    <name type="scientific">Allomyces macrogynus (strain ATCC 38327)</name>
    <name type="common">Allomyces javanicus var. macrogynus</name>
    <dbReference type="NCBI Taxonomy" id="578462"/>
    <lineage>
        <taxon>Eukaryota</taxon>
        <taxon>Fungi</taxon>
        <taxon>Fungi incertae sedis</taxon>
        <taxon>Blastocladiomycota</taxon>
        <taxon>Blastocladiomycetes</taxon>
        <taxon>Blastocladiales</taxon>
        <taxon>Blastocladiaceae</taxon>
        <taxon>Allomyces</taxon>
    </lineage>
</organism>
<dbReference type="VEuPathDB" id="FungiDB:AMAG_09522"/>
<evidence type="ECO:0000256" key="2">
    <source>
        <dbReference type="SAM" id="MobiDB-lite"/>
    </source>
</evidence>
<proteinExistence type="predicted"/>
<keyword evidence="1" id="KW-0175">Coiled coil</keyword>
<gene>
    <name evidence="3" type="ORF">AMAG_09522</name>
</gene>
<dbReference type="EMBL" id="GG745344">
    <property type="protein sequence ID" value="KNE64506.1"/>
    <property type="molecule type" value="Genomic_DNA"/>
</dbReference>
<protein>
    <submittedName>
        <fullName evidence="3">Uncharacterized protein</fullName>
    </submittedName>
</protein>
<dbReference type="AlphaFoldDB" id="A0A0L0SPT9"/>
<dbReference type="OrthoDB" id="10389647at2759"/>
<name>A0A0L0SPT9_ALLM3</name>